<evidence type="ECO:0000313" key="5">
    <source>
        <dbReference type="EMBL" id="RDW66058.1"/>
    </source>
</evidence>
<dbReference type="InterPro" id="IPR051229">
    <property type="entry name" value="ALYREF_mRNA_export"/>
</dbReference>
<dbReference type="GO" id="GO:0003729">
    <property type="term" value="F:mRNA binding"/>
    <property type="evidence" value="ECO:0007669"/>
    <property type="project" value="TreeGrafter"/>
</dbReference>
<organism evidence="5 6">
    <name type="scientific">Coleophoma cylindrospora</name>
    <dbReference type="NCBI Taxonomy" id="1849047"/>
    <lineage>
        <taxon>Eukaryota</taxon>
        <taxon>Fungi</taxon>
        <taxon>Dikarya</taxon>
        <taxon>Ascomycota</taxon>
        <taxon>Pezizomycotina</taxon>
        <taxon>Leotiomycetes</taxon>
        <taxon>Helotiales</taxon>
        <taxon>Dermateaceae</taxon>
        <taxon>Coleophoma</taxon>
    </lineage>
</organism>
<proteinExistence type="predicted"/>
<name>A0A3D8QWI5_9HELO</name>
<dbReference type="PANTHER" id="PTHR19965:SF35">
    <property type="entry name" value="RNA ANNEALING PROTEIN YRA1"/>
    <property type="match status" value="1"/>
</dbReference>
<dbReference type="GO" id="GO:0005634">
    <property type="term" value="C:nucleus"/>
    <property type="evidence" value="ECO:0007669"/>
    <property type="project" value="TreeGrafter"/>
</dbReference>
<gene>
    <name evidence="5" type="ORF">BP6252_09693</name>
</gene>
<dbReference type="InterPro" id="IPR035979">
    <property type="entry name" value="RBD_domain_sf"/>
</dbReference>
<dbReference type="OrthoDB" id="346839at2759"/>
<keyword evidence="6" id="KW-1185">Reference proteome</keyword>
<evidence type="ECO:0000259" key="4">
    <source>
        <dbReference type="PROSITE" id="PS50102"/>
    </source>
</evidence>
<feature type="region of interest" description="Disordered" evidence="3">
    <location>
        <begin position="1"/>
        <end position="69"/>
    </location>
</feature>
<evidence type="ECO:0000256" key="2">
    <source>
        <dbReference type="PROSITE-ProRule" id="PRU00176"/>
    </source>
</evidence>
<dbReference type="InterPro" id="IPR000504">
    <property type="entry name" value="RRM_dom"/>
</dbReference>
<dbReference type="Gene3D" id="3.30.70.330">
    <property type="match status" value="1"/>
</dbReference>
<accession>A0A3D8QWI5</accession>
<reference evidence="5 6" key="1">
    <citation type="journal article" date="2018" name="IMA Fungus">
        <title>IMA Genome-F 9: Draft genome sequence of Annulohypoxylon stygium, Aspergillus mulundensis, Berkeleyomyces basicola (syn. Thielaviopsis basicola), Ceratocystis smalleyi, two Cercospora beticola strains, Coleophoma cylindrospora, Fusarium fracticaudum, Phialophora cf. hyalina, and Morchella septimelata.</title>
        <authorList>
            <person name="Wingfield B.D."/>
            <person name="Bills G.F."/>
            <person name="Dong Y."/>
            <person name="Huang W."/>
            <person name="Nel W.J."/>
            <person name="Swalarsk-Parry B.S."/>
            <person name="Vaghefi N."/>
            <person name="Wilken P.M."/>
            <person name="An Z."/>
            <person name="de Beer Z.W."/>
            <person name="De Vos L."/>
            <person name="Chen L."/>
            <person name="Duong T.A."/>
            <person name="Gao Y."/>
            <person name="Hammerbacher A."/>
            <person name="Kikkert J.R."/>
            <person name="Li Y."/>
            <person name="Li H."/>
            <person name="Li K."/>
            <person name="Li Q."/>
            <person name="Liu X."/>
            <person name="Ma X."/>
            <person name="Naidoo K."/>
            <person name="Pethybridge S.J."/>
            <person name="Sun J."/>
            <person name="Steenkamp E.T."/>
            <person name="van der Nest M.A."/>
            <person name="van Wyk S."/>
            <person name="Wingfield M.J."/>
            <person name="Xiong C."/>
            <person name="Yue Q."/>
            <person name="Zhang X."/>
        </authorList>
    </citation>
    <scope>NUCLEOTIDE SEQUENCE [LARGE SCALE GENOMIC DNA]</scope>
    <source>
        <strain evidence="5 6">BP6252</strain>
    </source>
</reference>
<feature type="compositionally biased region" description="Basic residues" evidence="3">
    <location>
        <begin position="192"/>
        <end position="208"/>
    </location>
</feature>
<sequence>MSGKLGQSLDEILSTQKSAARGKGRLGRGRRAPASRLLNNAAAPSGGVKKTAKPARAAVKGTPTGPAAPIDSKIQVSNLPKDVNEQQVKEYFIKAVGPIKRVEISYGPGGVSRGIATIWFARPEGATKSVSALNGLLVDGKPMKIEVLLDARRAANIPPPKGLSERIAAPKSQPKSAAVTKADAAGSGTRGGKARSRRGGAKGARPAKKTAEELDSEMADYFDNGGAAAGTETAATTNGAAQPVANGDAMDEEIL</sequence>
<dbReference type="SMART" id="SM01218">
    <property type="entry name" value="FoP_duplication"/>
    <property type="match status" value="1"/>
</dbReference>
<dbReference type="PANTHER" id="PTHR19965">
    <property type="entry name" value="RNA AND EXPORT FACTOR BINDING PROTEIN"/>
    <property type="match status" value="1"/>
</dbReference>
<feature type="compositionally biased region" description="Low complexity" evidence="3">
    <location>
        <begin position="224"/>
        <end position="241"/>
    </location>
</feature>
<dbReference type="InterPro" id="IPR025715">
    <property type="entry name" value="FoP_C"/>
</dbReference>
<dbReference type="STRING" id="1849047.A0A3D8QWI5"/>
<dbReference type="EMBL" id="PDLM01000011">
    <property type="protein sequence ID" value="RDW66058.1"/>
    <property type="molecule type" value="Genomic_DNA"/>
</dbReference>
<comment type="caution">
    <text evidence="5">The sequence shown here is derived from an EMBL/GenBank/DDBJ whole genome shotgun (WGS) entry which is preliminary data.</text>
</comment>
<evidence type="ECO:0000313" key="6">
    <source>
        <dbReference type="Proteomes" id="UP000256645"/>
    </source>
</evidence>
<protein>
    <recommendedName>
        <fullName evidence="4">RRM domain-containing protein</fullName>
    </recommendedName>
</protein>
<feature type="compositionally biased region" description="Basic residues" evidence="3">
    <location>
        <begin position="20"/>
        <end position="33"/>
    </location>
</feature>
<evidence type="ECO:0000256" key="1">
    <source>
        <dbReference type="ARBA" id="ARBA00022884"/>
    </source>
</evidence>
<dbReference type="InterPro" id="IPR012677">
    <property type="entry name" value="Nucleotide-bd_a/b_plait_sf"/>
</dbReference>
<dbReference type="Pfam" id="PF00076">
    <property type="entry name" value="RRM_1"/>
    <property type="match status" value="1"/>
</dbReference>
<feature type="domain" description="RRM" evidence="4">
    <location>
        <begin position="72"/>
        <end position="150"/>
    </location>
</feature>
<keyword evidence="1 2" id="KW-0694">RNA-binding</keyword>
<dbReference type="PROSITE" id="PS50102">
    <property type="entry name" value="RRM"/>
    <property type="match status" value="1"/>
</dbReference>
<dbReference type="SMART" id="SM00360">
    <property type="entry name" value="RRM"/>
    <property type="match status" value="1"/>
</dbReference>
<dbReference type="Proteomes" id="UP000256645">
    <property type="component" value="Unassembled WGS sequence"/>
</dbReference>
<dbReference type="SUPFAM" id="SSF54928">
    <property type="entry name" value="RNA-binding domain, RBD"/>
    <property type="match status" value="1"/>
</dbReference>
<evidence type="ECO:0000256" key="3">
    <source>
        <dbReference type="SAM" id="MobiDB-lite"/>
    </source>
</evidence>
<dbReference type="AlphaFoldDB" id="A0A3D8QWI5"/>
<feature type="region of interest" description="Disordered" evidence="3">
    <location>
        <begin position="158"/>
        <end position="255"/>
    </location>
</feature>